<gene>
    <name evidence="3" type="ORF">LKMONMHP_0839</name>
</gene>
<feature type="signal peptide" evidence="2">
    <location>
        <begin position="1"/>
        <end position="19"/>
    </location>
</feature>
<accession>A0ABQ4T2X7</accession>
<comment type="caution">
    <text evidence="3">The sequence shown here is derived from an EMBL/GenBank/DDBJ whole genome shotgun (WGS) entry which is preliminary data.</text>
</comment>
<keyword evidence="4" id="KW-1185">Reference proteome</keyword>
<dbReference type="RefSeq" id="WP_238309946.1">
    <property type="nucleotide sequence ID" value="NZ_BPQV01000002.1"/>
</dbReference>
<feature type="compositionally biased region" description="Low complexity" evidence="1">
    <location>
        <begin position="109"/>
        <end position="121"/>
    </location>
</feature>
<evidence type="ECO:0008006" key="5">
    <source>
        <dbReference type="Google" id="ProtNLM"/>
    </source>
</evidence>
<evidence type="ECO:0000313" key="3">
    <source>
        <dbReference type="EMBL" id="GJE25995.1"/>
    </source>
</evidence>
<evidence type="ECO:0000256" key="1">
    <source>
        <dbReference type="SAM" id="MobiDB-lite"/>
    </source>
</evidence>
<name>A0ABQ4T2X7_METOR</name>
<protein>
    <recommendedName>
        <fullName evidence="5">Photosystem reaction center subunit H</fullName>
    </recommendedName>
</protein>
<keyword evidence="2" id="KW-0732">Signal</keyword>
<feature type="compositionally biased region" description="Acidic residues" evidence="1">
    <location>
        <begin position="91"/>
        <end position="103"/>
    </location>
</feature>
<reference evidence="3" key="1">
    <citation type="journal article" date="2021" name="Front. Microbiol.">
        <title>Comprehensive Comparative Genomics and Phenotyping of Methylobacterium Species.</title>
        <authorList>
            <person name="Alessa O."/>
            <person name="Ogura Y."/>
            <person name="Fujitani Y."/>
            <person name="Takami H."/>
            <person name="Hayashi T."/>
            <person name="Sahin N."/>
            <person name="Tani A."/>
        </authorList>
    </citation>
    <scope>NUCLEOTIDE SEQUENCE</scope>
    <source>
        <strain evidence="3">NBRC 15689</strain>
    </source>
</reference>
<proteinExistence type="predicted"/>
<dbReference type="EMBL" id="BPQV01000002">
    <property type="protein sequence ID" value="GJE25995.1"/>
    <property type="molecule type" value="Genomic_DNA"/>
</dbReference>
<evidence type="ECO:0000256" key="2">
    <source>
        <dbReference type="SAM" id="SignalP"/>
    </source>
</evidence>
<organism evidence="3 4">
    <name type="scientific">Methylobacterium organophilum</name>
    <dbReference type="NCBI Taxonomy" id="410"/>
    <lineage>
        <taxon>Bacteria</taxon>
        <taxon>Pseudomonadati</taxon>
        <taxon>Pseudomonadota</taxon>
        <taxon>Alphaproteobacteria</taxon>
        <taxon>Hyphomicrobiales</taxon>
        <taxon>Methylobacteriaceae</taxon>
        <taxon>Methylobacterium</taxon>
    </lineage>
</organism>
<feature type="chain" id="PRO_5045787720" description="Photosystem reaction center subunit H" evidence="2">
    <location>
        <begin position="20"/>
        <end position="121"/>
    </location>
</feature>
<feature type="region of interest" description="Disordered" evidence="1">
    <location>
        <begin position="85"/>
        <end position="121"/>
    </location>
</feature>
<sequence>MRALLLTLPILVAAWPAHAACDVKDAKIEEAIAAKKELRDAENKQMVRDLRTLRDAAIVLDSYKHGAECERLVAIVKALIANPEKSIEQSGDTDEEKAEEVEEAREPKAPAAVAPAEKAPK</sequence>
<evidence type="ECO:0000313" key="4">
    <source>
        <dbReference type="Proteomes" id="UP001055156"/>
    </source>
</evidence>
<dbReference type="Proteomes" id="UP001055156">
    <property type="component" value="Unassembled WGS sequence"/>
</dbReference>
<reference evidence="3" key="2">
    <citation type="submission" date="2021-08" db="EMBL/GenBank/DDBJ databases">
        <authorList>
            <person name="Tani A."/>
            <person name="Ola A."/>
            <person name="Ogura Y."/>
            <person name="Katsura K."/>
            <person name="Hayashi T."/>
        </authorList>
    </citation>
    <scope>NUCLEOTIDE SEQUENCE</scope>
    <source>
        <strain evidence="3">NBRC 15689</strain>
    </source>
</reference>